<feature type="transmembrane region" description="Helical" evidence="10">
    <location>
        <begin position="589"/>
        <end position="613"/>
    </location>
</feature>
<gene>
    <name evidence="11" type="ORF">V1478_015620</name>
</gene>
<feature type="transmembrane region" description="Helical" evidence="10">
    <location>
        <begin position="55"/>
        <end position="77"/>
    </location>
</feature>
<comment type="caution">
    <text evidence="11">The sequence shown here is derived from an EMBL/GenBank/DDBJ whole genome shotgun (WGS) entry which is preliminary data.</text>
</comment>
<evidence type="ECO:0000256" key="3">
    <source>
        <dbReference type="ARBA" id="ARBA00022606"/>
    </source>
</evidence>
<keyword evidence="7 10" id="KW-0472">Membrane</keyword>
<organism evidence="11 12">
    <name type="scientific">Vespula squamosa</name>
    <name type="common">Southern yellow jacket</name>
    <name type="synonym">Wasp</name>
    <dbReference type="NCBI Taxonomy" id="30214"/>
    <lineage>
        <taxon>Eukaryota</taxon>
        <taxon>Metazoa</taxon>
        <taxon>Ecdysozoa</taxon>
        <taxon>Arthropoda</taxon>
        <taxon>Hexapoda</taxon>
        <taxon>Insecta</taxon>
        <taxon>Pterygota</taxon>
        <taxon>Neoptera</taxon>
        <taxon>Endopterygota</taxon>
        <taxon>Hymenoptera</taxon>
        <taxon>Apocrita</taxon>
        <taxon>Aculeata</taxon>
        <taxon>Vespoidea</taxon>
        <taxon>Vespidae</taxon>
        <taxon>Vespinae</taxon>
        <taxon>Vespula</taxon>
    </lineage>
</organism>
<evidence type="ECO:0000256" key="1">
    <source>
        <dbReference type="ARBA" id="ARBA00004651"/>
    </source>
</evidence>
<dbReference type="PANTHER" id="PTHR21137">
    <property type="entry name" value="ODORANT RECEPTOR"/>
    <property type="match status" value="1"/>
</dbReference>
<keyword evidence="3" id="KW-0716">Sensory transduction</keyword>
<keyword evidence="2" id="KW-1003">Cell membrane</keyword>
<dbReference type="GO" id="GO:0007165">
    <property type="term" value="P:signal transduction"/>
    <property type="evidence" value="ECO:0007669"/>
    <property type="project" value="UniProtKB-KW"/>
</dbReference>
<feature type="transmembrane region" description="Helical" evidence="10">
    <location>
        <begin position="1370"/>
        <end position="1391"/>
    </location>
</feature>
<evidence type="ECO:0000313" key="11">
    <source>
        <dbReference type="EMBL" id="KAL2714435.1"/>
    </source>
</evidence>
<keyword evidence="12" id="KW-1185">Reference proteome</keyword>
<evidence type="ECO:0000313" key="12">
    <source>
        <dbReference type="Proteomes" id="UP001607302"/>
    </source>
</evidence>
<feature type="transmembrane region" description="Helical" evidence="10">
    <location>
        <begin position="1269"/>
        <end position="1291"/>
    </location>
</feature>
<evidence type="ECO:0000256" key="5">
    <source>
        <dbReference type="ARBA" id="ARBA00022725"/>
    </source>
</evidence>
<feature type="transmembrane region" description="Helical" evidence="10">
    <location>
        <begin position="883"/>
        <end position="903"/>
    </location>
</feature>
<feature type="transmembrane region" description="Helical" evidence="10">
    <location>
        <begin position="97"/>
        <end position="123"/>
    </location>
</feature>
<dbReference type="Proteomes" id="UP001607302">
    <property type="component" value="Unassembled WGS sequence"/>
</dbReference>
<feature type="transmembrane region" description="Helical" evidence="10">
    <location>
        <begin position="178"/>
        <end position="199"/>
    </location>
</feature>
<keyword evidence="8" id="KW-0675">Receptor</keyword>
<evidence type="ECO:0000256" key="2">
    <source>
        <dbReference type="ARBA" id="ARBA00022475"/>
    </source>
</evidence>
<evidence type="ECO:0000256" key="10">
    <source>
        <dbReference type="SAM" id="Phobius"/>
    </source>
</evidence>
<evidence type="ECO:0000256" key="9">
    <source>
        <dbReference type="ARBA" id="ARBA00023224"/>
    </source>
</evidence>
<keyword evidence="4 10" id="KW-0812">Transmembrane</keyword>
<evidence type="ECO:0000256" key="4">
    <source>
        <dbReference type="ARBA" id="ARBA00022692"/>
    </source>
</evidence>
<evidence type="ECO:0000256" key="6">
    <source>
        <dbReference type="ARBA" id="ARBA00022989"/>
    </source>
</evidence>
<feature type="transmembrane region" description="Helical" evidence="10">
    <location>
        <begin position="332"/>
        <end position="350"/>
    </location>
</feature>
<feature type="transmembrane region" description="Helical" evidence="10">
    <location>
        <begin position="477"/>
        <end position="495"/>
    </location>
</feature>
<feature type="transmembrane region" description="Helical" evidence="10">
    <location>
        <begin position="741"/>
        <end position="765"/>
    </location>
</feature>
<evidence type="ECO:0000256" key="8">
    <source>
        <dbReference type="ARBA" id="ARBA00023170"/>
    </source>
</evidence>
<dbReference type="EMBL" id="JAUDFV010000156">
    <property type="protein sequence ID" value="KAL2714435.1"/>
    <property type="molecule type" value="Genomic_DNA"/>
</dbReference>
<evidence type="ECO:0000256" key="7">
    <source>
        <dbReference type="ARBA" id="ARBA00023136"/>
    </source>
</evidence>
<feature type="transmembrane region" description="Helical" evidence="10">
    <location>
        <begin position="1403"/>
        <end position="1423"/>
    </location>
</feature>
<accession>A0ABD2A1E3</accession>
<keyword evidence="9" id="KW-0807">Transducer</keyword>
<feature type="transmembrane region" description="Helical" evidence="10">
    <location>
        <begin position="219"/>
        <end position="248"/>
    </location>
</feature>
<name>A0ABD2A1E3_VESSQ</name>
<feature type="transmembrane region" description="Helical" evidence="10">
    <location>
        <begin position="819"/>
        <end position="843"/>
    </location>
</feature>
<comment type="subcellular location">
    <subcellularLocation>
        <location evidence="1">Cell membrane</location>
        <topology evidence="1">Multi-pass membrane protein</topology>
    </subcellularLocation>
</comment>
<proteinExistence type="predicted"/>
<feature type="transmembrane region" description="Helical" evidence="10">
    <location>
        <begin position="1129"/>
        <end position="1150"/>
    </location>
</feature>
<dbReference type="GO" id="GO:0005886">
    <property type="term" value="C:plasma membrane"/>
    <property type="evidence" value="ECO:0007669"/>
    <property type="project" value="UniProtKB-SubCell"/>
</dbReference>
<sequence>MSDLLISNAKISMNVRRFVMYRRGLTYFEQHFFFSSRPVKIFFRIYPNQNLCNQMFVLCVVMVHILPLILHQFYQVYMLDMKMKSTLKILQLMTPALQFLCFYVIASFSLTKVCIIVLIKLLFAHIKLDYEFVRNEEELNVMEKYINKNKLYVHLLVCRYNKIPTSISNCKMILQLSTFLYCYMSPSIINVFLYIFGTWDGILLTLPYPIHNVLQAGLLYYSLLIYQIITAFITITMGIICYSVYWALMFHAFGQFNIIMKEYLFLFLSNNICRRNMIRQPFKRDQRHTQKYCYSRTPQEEFDWMIDIIKCHRRVTELMFQLFNEMLNTREVTEGFVYMVVFLSTLYINFYMGQLLINYSNAVFTELCNIPFYILSIKTQKMLLLLLTRSIKPSVISIGGIFVTSHKVLAAVRNSIVQKAFSFAMIIYLFEIFFAMIFVFDFLYIIKEPFLIVYILSYDIFKIFQLSKILLNISKTIEYGVCIAGFLFTICQISFHIKIPYKIIEKLLLFMFTRSMRPCHFSIIDMFVASHKSFAKNMEYSFPHNVGERPNLLRTTLSFFKSISTIIDWFTTYSQFEQAVVSNSVIDTYVIIIILIIIVIIIIIIVVVFYQLYTSDVTLYSAIKVLQNMLASLCFVITYSTIFFNYETVRMIHFTLSTIFIYPENIINYIEKTFYFQMKSVYAHFKFDYVQLSDENELKIFRKYTKQSKICTYSFIDNSQLKLPFSINGVTNPGALYYSLLIYQIIAIYIIITIANVCFTSYLIFVQHACCQLSILKFKICQPFLNKKTYSQKIWLNKKDEEFDWIVDIIIRHRRVTKFIYLLNYMSKITYIIAVSFGMFLMILNLLNVSNFFDISYGSIMEVGQSVIFIFQMDAILRNIGELIECSFYIVASLFNLYINFYIGQTLINHSNAAFEELCQVPFYTLSTKTQKLLLTITLRSMKPCVLSIGANGKSIFFRDVFARSQLYKSNKYITKIKGCILLTLLRMSFQFESVRYSTLLTSVENNHLLPYLQTLSYFQAVDNIFLKREAMYERSIDSIIKSVGFVTHLEIEYGRLFTMSIIGMSYYDKHFFFSNRLVKLLIGLKPSQSANKQLLLFCLITVYIFPMIAQQFYQLYTSDVTLHSATKLVQNMLTVLCFLITYSFIYFNFETVRMMYFTLTNIFINARKTFYFQTRLIFAHFKFDYGQLSDKNVLNIFEQYTKQCKIYTYIFVDSNLIFSLIVLAALNFYFIATVSPCIFNLFLYIFGTLDKVDLKLPVPISNVSSRRTLYFSLLIYQTIAIYLLIIIASVCYTSYLIFIQHACCQLSILKYVFNVETTLKIRQPFLNKKYNQVARLNKKEADFDWIVNIIIRHRRITKFVDYLNNFSEVNYLICTFAGMFIIMLDFLNIFRLATLMRNTSELIKSASYIVCSLFVVYINFYFGQTLINHSHAAFIELIFYIYNLNIYNLKDILYSESLNNLFTNRMLVCRCQVPFYTLSVTTQKLLLLVIARSRKQCVLSIGGVFVSSHEVFLELMQKAFSFAMYSVTTNYLFSNEENMRLISISIKNFILSKRNNIYSYLLSIKESLNIKIMKKHFLI</sequence>
<keyword evidence="6 10" id="KW-1133">Transmembrane helix</keyword>
<reference evidence="11 12" key="1">
    <citation type="journal article" date="2024" name="Ann. Entomol. Soc. Am.">
        <title>Genomic analyses of the southern and eastern yellowjacket wasps (Hymenoptera: Vespidae) reveal evolutionary signatures of social life.</title>
        <authorList>
            <person name="Catto M.A."/>
            <person name="Caine P.B."/>
            <person name="Orr S.E."/>
            <person name="Hunt B.G."/>
            <person name="Goodisman M.A.D."/>
        </authorList>
    </citation>
    <scope>NUCLEOTIDE SEQUENCE [LARGE SCALE GENOMIC DNA]</scope>
    <source>
        <strain evidence="11">233</strain>
        <tissue evidence="11">Head and thorax</tissue>
    </source>
</reference>
<dbReference type="InterPro" id="IPR004117">
    <property type="entry name" value="7tm6_olfct_rcpt"/>
</dbReference>
<dbReference type="GO" id="GO:0007608">
    <property type="term" value="P:sensory perception of smell"/>
    <property type="evidence" value="ECO:0007669"/>
    <property type="project" value="UniProtKB-KW"/>
</dbReference>
<feature type="transmembrane region" description="Helical" evidence="10">
    <location>
        <begin position="625"/>
        <end position="646"/>
    </location>
</feature>
<keyword evidence="5" id="KW-0552">Olfaction</keyword>
<dbReference type="PANTHER" id="PTHR21137:SF35">
    <property type="entry name" value="ODORANT RECEPTOR 19A-RELATED"/>
    <property type="match status" value="1"/>
</dbReference>
<feature type="transmembrane region" description="Helical" evidence="10">
    <location>
        <begin position="1095"/>
        <end position="1117"/>
    </location>
</feature>
<feature type="transmembrane region" description="Helical" evidence="10">
    <location>
        <begin position="423"/>
        <end position="444"/>
    </location>
</feature>
<protein>
    <submittedName>
        <fullName evidence="11">Uncharacterized protein</fullName>
    </submittedName>
</protein>
<feature type="transmembrane region" description="Helical" evidence="10">
    <location>
        <begin position="451"/>
        <end position="471"/>
    </location>
</feature>
<dbReference type="Pfam" id="PF02949">
    <property type="entry name" value="7tm_6"/>
    <property type="match status" value="2"/>
</dbReference>
<feature type="transmembrane region" description="Helical" evidence="10">
    <location>
        <begin position="1217"/>
        <end position="1248"/>
    </location>
</feature>